<feature type="signal peptide" evidence="8">
    <location>
        <begin position="1"/>
        <end position="17"/>
    </location>
</feature>
<evidence type="ECO:0000256" key="2">
    <source>
        <dbReference type="ARBA" id="ARBA00022448"/>
    </source>
</evidence>
<dbReference type="PANTHER" id="PTHR42865:SF7">
    <property type="entry name" value="PROTON_GLUTAMATE-ASPARTATE SYMPORTER"/>
    <property type="match status" value="1"/>
</dbReference>
<comment type="subcellular location">
    <subcellularLocation>
        <location evidence="1">Cell membrane</location>
        <topology evidence="1">Multi-pass membrane protein</topology>
    </subcellularLocation>
</comment>
<dbReference type="PANTHER" id="PTHR42865">
    <property type="entry name" value="PROTON/GLUTAMATE-ASPARTATE SYMPORTER"/>
    <property type="match status" value="1"/>
</dbReference>
<dbReference type="SUPFAM" id="SSF118215">
    <property type="entry name" value="Proton glutamate symport protein"/>
    <property type="match status" value="1"/>
</dbReference>
<sequence length="418" mass="41981">MLALVALAAGLALGAAAAATDAPLLRTLVRVVEPLGALWVSAIRMTLVPLVVALLVTSVAGVADVRAVGRLGAKAVGWFLALLVGAALLAALAAPPLMELYAIDPAAAASLRASAADAAAGSTGAAPQLPTLRGFVVGLVPTNPVAAAADAAMLPLIVFVVLFAAAVTRLPAAGRDPVVRFFTAVREAMLVLVGWVLRVTPIGVFALAADMGAQLGVGAAGAVGWYVLVLCGLVTVTALACYPVAALFGRIPIARFARAAAPAQMVAVSTRSSLASLPALVDGARRHLGDRPAITGFVLPLAVSTFKLNTPIADLVGPLFLAHLYGVELSAAQIATMTIVCIAMSFSNPGIPSGGLFVVTAPVMLSAGLPLDGIGLLIAADAIPDVFNTVVNVTGDMTVATVLADDVEIVEPADVRVA</sequence>
<evidence type="ECO:0000256" key="4">
    <source>
        <dbReference type="ARBA" id="ARBA00022692"/>
    </source>
</evidence>
<dbReference type="Proteomes" id="UP001161325">
    <property type="component" value="Unassembled WGS sequence"/>
</dbReference>
<feature type="transmembrane region" description="Helical" evidence="7">
    <location>
        <begin position="42"/>
        <end position="63"/>
    </location>
</feature>
<dbReference type="EMBL" id="BRXS01000001">
    <property type="protein sequence ID" value="GLC23613.1"/>
    <property type="molecule type" value="Genomic_DNA"/>
</dbReference>
<feature type="transmembrane region" description="Helical" evidence="7">
    <location>
        <begin position="223"/>
        <end position="248"/>
    </location>
</feature>
<evidence type="ECO:0000313" key="9">
    <source>
        <dbReference type="EMBL" id="GLC23613.1"/>
    </source>
</evidence>
<evidence type="ECO:0000256" key="5">
    <source>
        <dbReference type="ARBA" id="ARBA00022989"/>
    </source>
</evidence>
<evidence type="ECO:0000256" key="3">
    <source>
        <dbReference type="ARBA" id="ARBA00022475"/>
    </source>
</evidence>
<keyword evidence="4 7" id="KW-0812">Transmembrane</keyword>
<dbReference type="Gene3D" id="1.10.3860.10">
    <property type="entry name" value="Sodium:dicarboxylate symporter"/>
    <property type="match status" value="1"/>
</dbReference>
<evidence type="ECO:0000256" key="1">
    <source>
        <dbReference type="ARBA" id="ARBA00004651"/>
    </source>
</evidence>
<evidence type="ECO:0000256" key="8">
    <source>
        <dbReference type="SAM" id="SignalP"/>
    </source>
</evidence>
<gene>
    <name evidence="9" type="ORF">rosag_01260</name>
</gene>
<accession>A0AA37QBH4</accession>
<reference evidence="9" key="1">
    <citation type="submission" date="2022-08" db="EMBL/GenBank/DDBJ databases">
        <title>Draft genome sequencing of Roseisolibacter agri AW1220.</title>
        <authorList>
            <person name="Tobiishi Y."/>
            <person name="Tonouchi A."/>
        </authorList>
    </citation>
    <scope>NUCLEOTIDE SEQUENCE</scope>
    <source>
        <strain evidence="9">AW1220</strain>
    </source>
</reference>
<feature type="transmembrane region" description="Helical" evidence="7">
    <location>
        <begin position="145"/>
        <end position="167"/>
    </location>
</feature>
<feature type="transmembrane region" description="Helical" evidence="7">
    <location>
        <begin position="188"/>
        <end position="208"/>
    </location>
</feature>
<dbReference type="InterPro" id="IPR001991">
    <property type="entry name" value="Na-dicarboxylate_symporter"/>
</dbReference>
<organism evidence="9 10">
    <name type="scientific">Roseisolibacter agri</name>
    <dbReference type="NCBI Taxonomy" id="2014610"/>
    <lineage>
        <taxon>Bacteria</taxon>
        <taxon>Pseudomonadati</taxon>
        <taxon>Gemmatimonadota</taxon>
        <taxon>Gemmatimonadia</taxon>
        <taxon>Gemmatimonadales</taxon>
        <taxon>Gemmatimonadaceae</taxon>
        <taxon>Roseisolibacter</taxon>
    </lineage>
</organism>
<feature type="transmembrane region" description="Helical" evidence="7">
    <location>
        <begin position="75"/>
        <end position="94"/>
    </location>
</feature>
<keyword evidence="8" id="KW-0732">Signal</keyword>
<keyword evidence="10" id="KW-1185">Reference proteome</keyword>
<dbReference type="InterPro" id="IPR036458">
    <property type="entry name" value="Na:dicarbo_symporter_sf"/>
</dbReference>
<evidence type="ECO:0000313" key="10">
    <source>
        <dbReference type="Proteomes" id="UP001161325"/>
    </source>
</evidence>
<protein>
    <recommendedName>
        <fullName evidence="11">Proton glutamate symport protein</fullName>
    </recommendedName>
</protein>
<dbReference type="GO" id="GO:0005886">
    <property type="term" value="C:plasma membrane"/>
    <property type="evidence" value="ECO:0007669"/>
    <property type="project" value="UniProtKB-SubCell"/>
</dbReference>
<comment type="caution">
    <text evidence="9">The sequence shown here is derived from an EMBL/GenBank/DDBJ whole genome shotgun (WGS) entry which is preliminary data.</text>
</comment>
<dbReference type="GO" id="GO:0015293">
    <property type="term" value="F:symporter activity"/>
    <property type="evidence" value="ECO:0007669"/>
    <property type="project" value="UniProtKB-KW"/>
</dbReference>
<keyword evidence="5 7" id="KW-1133">Transmembrane helix</keyword>
<dbReference type="Pfam" id="PF00375">
    <property type="entry name" value="SDF"/>
    <property type="match status" value="1"/>
</dbReference>
<dbReference type="AlphaFoldDB" id="A0AA37QBH4"/>
<evidence type="ECO:0000256" key="6">
    <source>
        <dbReference type="ARBA" id="ARBA00023136"/>
    </source>
</evidence>
<name>A0AA37QBH4_9BACT</name>
<keyword evidence="6 7" id="KW-0472">Membrane</keyword>
<feature type="chain" id="PRO_5041330657" description="Proton glutamate symport protein" evidence="8">
    <location>
        <begin position="18"/>
        <end position="418"/>
    </location>
</feature>
<keyword evidence="3" id="KW-1003">Cell membrane</keyword>
<evidence type="ECO:0008006" key="11">
    <source>
        <dbReference type="Google" id="ProtNLM"/>
    </source>
</evidence>
<dbReference type="PRINTS" id="PR00173">
    <property type="entry name" value="EDTRNSPORT"/>
</dbReference>
<evidence type="ECO:0000256" key="7">
    <source>
        <dbReference type="SAM" id="Phobius"/>
    </source>
</evidence>
<keyword evidence="2" id="KW-0813">Transport</keyword>
<proteinExistence type="predicted"/>